<reference evidence="4" key="1">
    <citation type="submission" date="2016-07" db="EMBL/GenBank/DDBJ databases">
        <title>Multiple horizontal gene transfer events from other fungi enriched the ability of initially mycotrophic Trichoderma (Ascomycota) to feed on dead plant biomass.</title>
        <authorList>
            <consortium name="DOE Joint Genome Institute"/>
            <person name="Atanasova L."/>
            <person name="Chenthamara K."/>
            <person name="Zhang J."/>
            <person name="Grujic M."/>
            <person name="Henrissat B."/>
            <person name="Kuo A."/>
            <person name="Aerts A."/>
            <person name="Salamov A."/>
            <person name="Lipzen A."/>
            <person name="Labutti K."/>
            <person name="Barry K."/>
            <person name="Miao Y."/>
            <person name="Rahimi M.J."/>
            <person name="Shen Q."/>
            <person name="Grigoriev I.V."/>
            <person name="Kubicek C.P."/>
            <person name="Druzhinina I.S."/>
        </authorList>
    </citation>
    <scope>NUCLEOTIDE SEQUENCE [LARGE SCALE GENOMIC DNA]</scope>
    <source>
        <strain evidence="4">TUCIM 6016</strain>
    </source>
</reference>
<dbReference type="GO" id="GO:0016838">
    <property type="term" value="F:carbon-oxygen lyase activity, acting on phosphates"/>
    <property type="evidence" value="ECO:0007669"/>
    <property type="project" value="InterPro"/>
</dbReference>
<dbReference type="Pfam" id="PF06330">
    <property type="entry name" value="TRI5"/>
    <property type="match status" value="1"/>
</dbReference>
<dbReference type="SFLD" id="SFLDS00005">
    <property type="entry name" value="Isoprenoid_Synthase_Type_I"/>
    <property type="match status" value="1"/>
</dbReference>
<dbReference type="InterPro" id="IPR008949">
    <property type="entry name" value="Isoprenoid_synthase_dom_sf"/>
</dbReference>
<name>A0A2T4BA59_9HYPO</name>
<evidence type="ECO:0000313" key="4">
    <source>
        <dbReference type="Proteomes" id="UP000241546"/>
    </source>
</evidence>
<dbReference type="Gene3D" id="1.10.600.10">
    <property type="entry name" value="Farnesyl Diphosphate Synthase"/>
    <property type="match status" value="1"/>
</dbReference>
<dbReference type="Proteomes" id="UP000241546">
    <property type="component" value="Unassembled WGS sequence"/>
</dbReference>
<dbReference type="SUPFAM" id="SSF48576">
    <property type="entry name" value="Terpenoid synthases"/>
    <property type="match status" value="1"/>
</dbReference>
<dbReference type="SFLD" id="SFLDG01021">
    <property type="entry name" value="Trichodiene_Synthase_Like"/>
    <property type="match status" value="1"/>
</dbReference>
<dbReference type="GeneID" id="36600726"/>
<dbReference type="RefSeq" id="XP_024749526.1">
    <property type="nucleotide sequence ID" value="XM_024892608.1"/>
</dbReference>
<keyword evidence="4" id="KW-1185">Reference proteome</keyword>
<accession>A0A2T4BA59</accession>
<sequence length="384" mass="43326">MVFSRKSQNKDASCHTAAASACRRVVNSLKRFLPKKIVRSSKQKKDLPQDPEKLAAQVGPICSDMLKQLKYPGAPKLKAEAVEGLLAYMHKRAIEFDVPLNTPISAKGFRLGYAEGLLAHPNHPVQVQGYVGLFTWLVVQYDDIVGLAEASSNEMYENALKFHSRFFRGEPQGNNLLEGIAILLREADEHFDTVMANMLQISVLKFLTSNLLERSDGFQKMEITRAGIKFPDFYRDMSGMDVAYAVFCYPKEQYPDSSAYIEAIPDMANFINISNDVLSFYKEELGGDTRNYLHNRAATTGKPILEVLEDVNKETLDSAKRVEQILKGRGVYEQSWLDSVRGYMSMHTTNPRYKMSDMGLGEEHPLAPFEHKIGEFFDRVNNAS</sequence>
<evidence type="ECO:0000313" key="3">
    <source>
        <dbReference type="EMBL" id="PTB66206.1"/>
    </source>
</evidence>
<organism evidence="3 4">
    <name type="scientific">Trichoderma citrinoviride</name>
    <dbReference type="NCBI Taxonomy" id="58853"/>
    <lineage>
        <taxon>Eukaryota</taxon>
        <taxon>Fungi</taxon>
        <taxon>Dikarya</taxon>
        <taxon>Ascomycota</taxon>
        <taxon>Pezizomycotina</taxon>
        <taxon>Sordariomycetes</taxon>
        <taxon>Hypocreomycetidae</taxon>
        <taxon>Hypocreales</taxon>
        <taxon>Hypocreaceae</taxon>
        <taxon>Trichoderma</taxon>
    </lineage>
</organism>
<evidence type="ECO:0000256" key="1">
    <source>
        <dbReference type="ARBA" id="ARBA00007946"/>
    </source>
</evidence>
<dbReference type="AlphaFoldDB" id="A0A2T4BA59"/>
<gene>
    <name evidence="3" type="ORF">BBK36DRAFT_1135333</name>
</gene>
<evidence type="ECO:0000256" key="2">
    <source>
        <dbReference type="ARBA" id="ARBA00023239"/>
    </source>
</evidence>
<dbReference type="InterPro" id="IPR024652">
    <property type="entry name" value="Trichodiene_synth"/>
</dbReference>
<comment type="similarity">
    <text evidence="1">Belongs to the trichodiene synthase family.</text>
</comment>
<dbReference type="EMBL" id="KZ680213">
    <property type="protein sequence ID" value="PTB66206.1"/>
    <property type="molecule type" value="Genomic_DNA"/>
</dbReference>
<proteinExistence type="inferred from homology"/>
<dbReference type="OrthoDB" id="2998174at2759"/>
<dbReference type="PROSITE" id="PS51257">
    <property type="entry name" value="PROKAR_LIPOPROTEIN"/>
    <property type="match status" value="1"/>
</dbReference>
<protein>
    <submittedName>
        <fullName evidence="3">Longiborneol synthase</fullName>
    </submittedName>
</protein>
<keyword evidence="2" id="KW-0456">Lyase</keyword>